<keyword evidence="4" id="KW-0378">Hydrolase</keyword>
<evidence type="ECO:0000256" key="1">
    <source>
        <dbReference type="ARBA" id="ARBA00000966"/>
    </source>
</evidence>
<dbReference type="EC" id="3.2.1.4" evidence="3"/>
<dbReference type="InterPro" id="IPR036908">
    <property type="entry name" value="RlpA-like_sf"/>
</dbReference>
<evidence type="ECO:0000256" key="8">
    <source>
        <dbReference type="ARBA" id="ARBA00023326"/>
    </source>
</evidence>
<evidence type="ECO:0000256" key="2">
    <source>
        <dbReference type="ARBA" id="ARBA00007793"/>
    </source>
</evidence>
<dbReference type="PANTHER" id="PTHR39730">
    <property type="entry name" value="ENDOGLUCANASE 1"/>
    <property type="match status" value="1"/>
</dbReference>
<dbReference type="Pfam" id="PF02015">
    <property type="entry name" value="Glyco_hydro_45"/>
    <property type="match status" value="1"/>
</dbReference>
<protein>
    <recommendedName>
        <fullName evidence="3">cellulase</fullName>
        <ecNumber evidence="3">3.2.1.4</ecNumber>
    </recommendedName>
</protein>
<evidence type="ECO:0000259" key="10">
    <source>
        <dbReference type="Pfam" id="PF02015"/>
    </source>
</evidence>
<evidence type="ECO:0000256" key="4">
    <source>
        <dbReference type="ARBA" id="ARBA00022801"/>
    </source>
</evidence>
<evidence type="ECO:0000256" key="9">
    <source>
        <dbReference type="SAM" id="MobiDB-lite"/>
    </source>
</evidence>
<evidence type="ECO:0000313" key="11">
    <source>
        <dbReference type="EMBL" id="CAD8352589.1"/>
    </source>
</evidence>
<dbReference type="SUPFAM" id="SSF50685">
    <property type="entry name" value="Barwin-like endoglucanases"/>
    <property type="match status" value="1"/>
</dbReference>
<feature type="domain" description="Glycosyl hydrolases family 45 active site" evidence="10">
    <location>
        <begin position="218"/>
        <end position="330"/>
    </location>
</feature>
<reference evidence="11" key="1">
    <citation type="submission" date="2021-01" db="EMBL/GenBank/DDBJ databases">
        <authorList>
            <person name="Corre E."/>
            <person name="Pelletier E."/>
            <person name="Niang G."/>
            <person name="Scheremetjew M."/>
            <person name="Finn R."/>
            <person name="Kale V."/>
            <person name="Holt S."/>
            <person name="Cochrane G."/>
            <person name="Meng A."/>
            <person name="Brown T."/>
            <person name="Cohen L."/>
        </authorList>
    </citation>
    <scope>NUCLEOTIDE SEQUENCE</scope>
    <source>
        <strain evidence="11">Pbaha01</strain>
    </source>
</reference>
<sequence length="429" mass="44841">MLAAHSSLEQSETETDFELAVGKTGPSSSCLAGRGRSVVALALLGSALASVVCHHSLANRGTPEAPGSPAESVRLFAGRASAPAACSKSAAEPSFAPEPKGACTSFKEKSDNCAGDWQGKKCGACFNPGARAGAQCKGKHPGYSCPPDKPDGGGDMAFACMDWTFGSTAMLAAESSYNCRSGKAPVYFGVGTYGVDLGKDPMGGLGQCVQIHVKGLEREIIAQSINTGHDVSVNQFDLQMGAGGVGLFNTCAGDDFSMYPGPKSVWGHQYGGLDHKSQCADLPPYPRDSAPMKAAGDNLVNLCEYAFDKGVYQNPSIASIARVTCPAELVNLTQFRRADEPTEAEAERNLAEAAAQRKTGGNKCRLGAPGVGADYCLTRMMDCRKPSGAIKDNLQNVALLADGHRLVQPCLADGYTRIDVQCGCHDCYC</sequence>
<name>A0A7S0A4L0_9DINO</name>
<accession>A0A7S0A4L0</accession>
<organism evidence="11">
    <name type="scientific">Pyrodinium bahamense</name>
    <dbReference type="NCBI Taxonomy" id="73915"/>
    <lineage>
        <taxon>Eukaryota</taxon>
        <taxon>Sar</taxon>
        <taxon>Alveolata</taxon>
        <taxon>Dinophyceae</taxon>
        <taxon>Gonyaulacales</taxon>
        <taxon>Pyrocystaceae</taxon>
        <taxon>Pyrodinium</taxon>
    </lineage>
</organism>
<comment type="similarity">
    <text evidence="2">Belongs to the glycosyl hydrolase 45 (cellulase K) family.</text>
</comment>
<dbReference type="InterPro" id="IPR052288">
    <property type="entry name" value="GH45_Enzymes"/>
</dbReference>
<gene>
    <name evidence="11" type="ORF">PBAH0796_LOCUS7956</name>
</gene>
<evidence type="ECO:0000256" key="3">
    <source>
        <dbReference type="ARBA" id="ARBA00012601"/>
    </source>
</evidence>
<proteinExistence type="inferred from homology"/>
<keyword evidence="6" id="KW-0119">Carbohydrate metabolism</keyword>
<comment type="catalytic activity">
    <reaction evidence="1">
        <text>Endohydrolysis of (1-&gt;4)-beta-D-glucosidic linkages in cellulose, lichenin and cereal beta-D-glucans.</text>
        <dbReference type="EC" id="3.2.1.4"/>
    </reaction>
</comment>
<dbReference type="Gene3D" id="2.40.40.10">
    <property type="entry name" value="RlpA-like domain"/>
    <property type="match status" value="1"/>
</dbReference>
<dbReference type="AlphaFoldDB" id="A0A7S0A4L0"/>
<feature type="region of interest" description="Disordered" evidence="9">
    <location>
        <begin position="1"/>
        <end position="25"/>
    </location>
</feature>
<dbReference type="PANTHER" id="PTHR39730:SF1">
    <property type="entry name" value="ENDOGLUCANASE 1"/>
    <property type="match status" value="1"/>
</dbReference>
<evidence type="ECO:0000256" key="6">
    <source>
        <dbReference type="ARBA" id="ARBA00023277"/>
    </source>
</evidence>
<keyword evidence="8" id="KW-0624">Polysaccharide degradation</keyword>
<dbReference type="InterPro" id="IPR000334">
    <property type="entry name" value="Glyco_hydro_45"/>
</dbReference>
<dbReference type="GO" id="GO:0030245">
    <property type="term" value="P:cellulose catabolic process"/>
    <property type="evidence" value="ECO:0007669"/>
    <property type="project" value="UniProtKB-KW"/>
</dbReference>
<dbReference type="GO" id="GO:0008810">
    <property type="term" value="F:cellulase activity"/>
    <property type="evidence" value="ECO:0007669"/>
    <property type="project" value="UniProtKB-EC"/>
</dbReference>
<keyword evidence="5" id="KW-0136">Cellulose degradation</keyword>
<dbReference type="EMBL" id="HBEG01013092">
    <property type="protein sequence ID" value="CAD8352589.1"/>
    <property type="molecule type" value="Transcribed_RNA"/>
</dbReference>
<evidence type="ECO:0000256" key="5">
    <source>
        <dbReference type="ARBA" id="ARBA00023001"/>
    </source>
</evidence>
<evidence type="ECO:0000256" key="7">
    <source>
        <dbReference type="ARBA" id="ARBA00023295"/>
    </source>
</evidence>
<keyword evidence="7" id="KW-0326">Glycosidase</keyword>